<evidence type="ECO:0000313" key="20">
    <source>
        <dbReference type="Proteomes" id="UP001153737"/>
    </source>
</evidence>
<reference evidence="19" key="2">
    <citation type="submission" date="2022-10" db="EMBL/GenBank/DDBJ databases">
        <authorList>
            <consortium name="ENA_rothamsted_submissions"/>
            <consortium name="culmorum"/>
            <person name="King R."/>
        </authorList>
    </citation>
    <scope>NUCLEOTIDE SEQUENCE</scope>
</reference>
<comment type="pathway">
    <text evidence="4">Protein modification; protein ubiquitination.</text>
</comment>
<dbReference type="InterPro" id="IPR013083">
    <property type="entry name" value="Znf_RING/FYVE/PHD"/>
</dbReference>
<dbReference type="GO" id="GO:0061630">
    <property type="term" value="F:ubiquitin protein ligase activity"/>
    <property type="evidence" value="ECO:0007669"/>
    <property type="project" value="UniProtKB-EC"/>
</dbReference>
<dbReference type="SMART" id="SM00184">
    <property type="entry name" value="RING"/>
    <property type="match status" value="1"/>
</dbReference>
<protein>
    <recommendedName>
        <fullName evidence="5">RING-type E3 ubiquitin transferase</fullName>
        <ecNumber evidence="5">2.3.2.27</ecNumber>
    </recommendedName>
</protein>
<evidence type="ECO:0000256" key="9">
    <source>
        <dbReference type="ARBA" id="ARBA00022737"/>
    </source>
</evidence>
<keyword evidence="14" id="KW-0234">DNA repair</keyword>
<keyword evidence="11 16" id="KW-0479">Metal-binding</keyword>
<evidence type="ECO:0000256" key="12">
    <source>
        <dbReference type="ARBA" id="ARBA00022786"/>
    </source>
</evidence>
<dbReference type="Gene3D" id="3.30.40.10">
    <property type="entry name" value="Zinc/RING finger domain, C3HC4 (zinc finger)"/>
    <property type="match status" value="1"/>
</dbReference>
<dbReference type="Proteomes" id="UP001153737">
    <property type="component" value="Chromosome 2"/>
</dbReference>
<dbReference type="SUPFAM" id="SSF50978">
    <property type="entry name" value="WD40 repeat-like"/>
    <property type="match status" value="1"/>
</dbReference>
<dbReference type="GO" id="GO:0036297">
    <property type="term" value="P:interstrand cross-link repair"/>
    <property type="evidence" value="ECO:0007669"/>
    <property type="project" value="InterPro"/>
</dbReference>
<evidence type="ECO:0000256" key="4">
    <source>
        <dbReference type="ARBA" id="ARBA00004906"/>
    </source>
</evidence>
<keyword evidence="9" id="KW-0677">Repeat</keyword>
<evidence type="ECO:0000256" key="10">
    <source>
        <dbReference type="ARBA" id="ARBA00022763"/>
    </source>
</evidence>
<evidence type="ECO:0000256" key="15">
    <source>
        <dbReference type="ARBA" id="ARBA00023242"/>
    </source>
</evidence>
<feature type="compositionally biased region" description="Polar residues" evidence="17">
    <location>
        <begin position="61"/>
        <end position="71"/>
    </location>
</feature>
<feature type="compositionally biased region" description="Polar residues" evidence="17">
    <location>
        <begin position="1"/>
        <end position="21"/>
    </location>
</feature>
<dbReference type="Pfam" id="PF23419">
    <property type="entry name" value="WD40_RFWD3"/>
    <property type="match status" value="1"/>
</dbReference>
<keyword evidence="11 16" id="KW-0863">Zinc-finger</keyword>
<dbReference type="InterPro" id="IPR015943">
    <property type="entry name" value="WD40/YVTN_repeat-like_dom_sf"/>
</dbReference>
<dbReference type="GO" id="GO:0016605">
    <property type="term" value="C:PML body"/>
    <property type="evidence" value="ECO:0007669"/>
    <property type="project" value="UniProtKB-SubCell"/>
</dbReference>
<comment type="catalytic activity">
    <reaction evidence="1">
        <text>S-ubiquitinyl-[E2 ubiquitin-conjugating enzyme]-L-cysteine + [acceptor protein]-L-lysine = [E2 ubiquitin-conjugating enzyme]-L-cysteine + N(6)-ubiquitinyl-[acceptor protein]-L-lysine.</text>
        <dbReference type="EC" id="2.3.2.27"/>
    </reaction>
</comment>
<dbReference type="GO" id="GO:0008270">
    <property type="term" value="F:zinc ion binding"/>
    <property type="evidence" value="ECO:0007669"/>
    <property type="project" value="UniProtKB-KW"/>
</dbReference>
<organism evidence="19 20">
    <name type="scientific">Phaedon cochleariae</name>
    <name type="common">Mustard beetle</name>
    <dbReference type="NCBI Taxonomy" id="80249"/>
    <lineage>
        <taxon>Eukaryota</taxon>
        <taxon>Metazoa</taxon>
        <taxon>Ecdysozoa</taxon>
        <taxon>Arthropoda</taxon>
        <taxon>Hexapoda</taxon>
        <taxon>Insecta</taxon>
        <taxon>Pterygota</taxon>
        <taxon>Neoptera</taxon>
        <taxon>Endopterygota</taxon>
        <taxon>Coleoptera</taxon>
        <taxon>Polyphaga</taxon>
        <taxon>Cucujiformia</taxon>
        <taxon>Chrysomeloidea</taxon>
        <taxon>Chrysomelidae</taxon>
        <taxon>Chrysomelinae</taxon>
        <taxon>Chrysomelini</taxon>
        <taxon>Phaedon</taxon>
    </lineage>
</organism>
<evidence type="ECO:0000256" key="13">
    <source>
        <dbReference type="ARBA" id="ARBA00022833"/>
    </source>
</evidence>
<feature type="compositionally biased region" description="Basic and acidic residues" evidence="17">
    <location>
        <begin position="48"/>
        <end position="60"/>
    </location>
</feature>
<dbReference type="InterPro" id="IPR001680">
    <property type="entry name" value="WD40_rpt"/>
</dbReference>
<dbReference type="EMBL" id="OU896708">
    <property type="protein sequence ID" value="CAH1155380.1"/>
    <property type="molecule type" value="Genomic_DNA"/>
</dbReference>
<dbReference type="OrthoDB" id="5600418at2759"/>
<keyword evidence="7" id="KW-0853">WD repeat</keyword>
<evidence type="ECO:0000256" key="17">
    <source>
        <dbReference type="SAM" id="MobiDB-lite"/>
    </source>
</evidence>
<dbReference type="PROSITE" id="PS50089">
    <property type="entry name" value="ZF_RING_2"/>
    <property type="match status" value="1"/>
</dbReference>
<evidence type="ECO:0000256" key="1">
    <source>
        <dbReference type="ARBA" id="ARBA00000900"/>
    </source>
</evidence>
<evidence type="ECO:0000259" key="18">
    <source>
        <dbReference type="PROSITE" id="PS50089"/>
    </source>
</evidence>
<keyword evidence="20" id="KW-1185">Reference proteome</keyword>
<dbReference type="InterPro" id="IPR056527">
    <property type="entry name" value="WD40_RFWD3"/>
</dbReference>
<evidence type="ECO:0000256" key="7">
    <source>
        <dbReference type="ARBA" id="ARBA00022574"/>
    </source>
</evidence>
<evidence type="ECO:0000256" key="8">
    <source>
        <dbReference type="ARBA" id="ARBA00022679"/>
    </source>
</evidence>
<evidence type="ECO:0000256" key="5">
    <source>
        <dbReference type="ARBA" id="ARBA00012483"/>
    </source>
</evidence>
<reference evidence="19" key="1">
    <citation type="submission" date="2022-01" db="EMBL/GenBank/DDBJ databases">
        <authorList>
            <person name="King R."/>
        </authorList>
    </citation>
    <scope>NUCLEOTIDE SEQUENCE</scope>
</reference>
<dbReference type="AlphaFoldDB" id="A0A9P0DIX6"/>
<keyword evidence="13" id="KW-0862">Zinc</keyword>
<dbReference type="GO" id="GO:0016567">
    <property type="term" value="P:protein ubiquitination"/>
    <property type="evidence" value="ECO:0007669"/>
    <property type="project" value="InterPro"/>
</dbReference>
<evidence type="ECO:0000256" key="16">
    <source>
        <dbReference type="PROSITE-ProRule" id="PRU00175"/>
    </source>
</evidence>
<dbReference type="GO" id="GO:0005737">
    <property type="term" value="C:cytoplasm"/>
    <property type="evidence" value="ECO:0007669"/>
    <property type="project" value="UniProtKB-SubCell"/>
</dbReference>
<dbReference type="InterPro" id="IPR036322">
    <property type="entry name" value="WD40_repeat_dom_sf"/>
</dbReference>
<dbReference type="InterPro" id="IPR001841">
    <property type="entry name" value="Znf_RING"/>
</dbReference>
<feature type="region of interest" description="Disordered" evidence="17">
    <location>
        <begin position="1"/>
        <end position="71"/>
    </location>
</feature>
<dbReference type="PANTHER" id="PTHR16047:SF7">
    <property type="entry name" value="E3 UBIQUITIN-PROTEIN LIGASE RFWD3"/>
    <property type="match status" value="1"/>
</dbReference>
<gene>
    <name evidence="19" type="ORF">PHAECO_LOCUS6715</name>
</gene>
<dbReference type="EC" id="2.3.2.27" evidence="5"/>
<evidence type="ECO:0000256" key="3">
    <source>
        <dbReference type="ARBA" id="ARBA00004496"/>
    </source>
</evidence>
<dbReference type="SUPFAM" id="SSF57850">
    <property type="entry name" value="RING/U-box"/>
    <property type="match status" value="1"/>
</dbReference>
<dbReference type="PANTHER" id="PTHR16047">
    <property type="entry name" value="RFWD3 PROTEIN"/>
    <property type="match status" value="1"/>
</dbReference>
<dbReference type="Pfam" id="PF13639">
    <property type="entry name" value="zf-RING_2"/>
    <property type="match status" value="1"/>
</dbReference>
<evidence type="ECO:0000256" key="2">
    <source>
        <dbReference type="ARBA" id="ARBA00004322"/>
    </source>
</evidence>
<dbReference type="SMART" id="SM00320">
    <property type="entry name" value="WD40"/>
    <property type="match status" value="3"/>
</dbReference>
<feature type="domain" description="RING-type" evidence="18">
    <location>
        <begin position="80"/>
        <end position="125"/>
    </location>
</feature>
<accession>A0A9P0DIX6</accession>
<dbReference type="InterPro" id="IPR037381">
    <property type="entry name" value="RFWD3"/>
</dbReference>
<keyword evidence="6" id="KW-0963">Cytoplasm</keyword>
<keyword evidence="12" id="KW-0833">Ubl conjugation pathway</keyword>
<evidence type="ECO:0000256" key="11">
    <source>
        <dbReference type="ARBA" id="ARBA00022771"/>
    </source>
</evidence>
<keyword evidence="10" id="KW-0227">DNA damage</keyword>
<evidence type="ECO:0000313" key="19">
    <source>
        <dbReference type="EMBL" id="CAH1155380.1"/>
    </source>
</evidence>
<evidence type="ECO:0000256" key="14">
    <source>
        <dbReference type="ARBA" id="ARBA00023204"/>
    </source>
</evidence>
<keyword evidence="8" id="KW-0808">Transferase</keyword>
<keyword evidence="15" id="KW-0539">Nucleus</keyword>
<proteinExistence type="predicted"/>
<dbReference type="Gene3D" id="2.130.10.10">
    <property type="entry name" value="YVTN repeat-like/Quinoprotein amine dehydrogenase"/>
    <property type="match status" value="1"/>
</dbReference>
<sequence length="546" mass="61451">MDVDSDNTVVIENSSNSAPQQESEHSSADDVEFIDVIPNASPTVSISEEPKVDEHNDEVSQKSQTNENSANNYEEDGALCPICFDSWTNTGDHRICALKCGHLFGYNCINRWLDSQQKRSCPTCKKKVNKTDIRFIYAKKLVAVDTSEIDMMKNQLDLLIEEKNKMSLELSKYVCREHVLNQEILDLRRHIQVLSTNSRVDQQPSHNNRTSATTSSVRLFMDKSLEICRQNSSRVFDTSAALDLIVASAKSPNNLFSGFGIRKFNMSQYRPLAFIPLHNQQIRDISFHPMNNNCVLTASMDKSFKVIDTVSNTVTFTTSQAMPLWSCCWDRDNPYMLYIGTQSGDVVKYDVRVATNSVCTFSVPGDMSPVVSVASVPLQPGNHLVISCKLNSIWIFQNNGSNSESDVHRHSLAVEGPFVSMKYNSDIQQLLISSRPNNRIPYSRHSLCTLEKTSTEQIYCNLIHSFQGGGMQKLLSKSCFVRDQQEYVAAYQESSKCVHLWSINTGQRIHSIPAHDAVLDLGGVQTQSGNFLVSLTEKKLEFFKFN</sequence>
<name>A0A9P0DIX6_PHACE</name>
<comment type="subcellular location">
    <subcellularLocation>
        <location evidence="3">Cytoplasm</location>
    </subcellularLocation>
    <subcellularLocation>
        <location evidence="2">Nucleus</location>
        <location evidence="2">PML body</location>
    </subcellularLocation>
</comment>
<evidence type="ECO:0000256" key="6">
    <source>
        <dbReference type="ARBA" id="ARBA00022490"/>
    </source>
</evidence>
<dbReference type="CDD" id="cd16450">
    <property type="entry name" value="mRING-C3HGC3_RFWD3"/>
    <property type="match status" value="1"/>
</dbReference>